<evidence type="ECO:0000313" key="2">
    <source>
        <dbReference type="Proteomes" id="UP001163823"/>
    </source>
</evidence>
<proteinExistence type="predicted"/>
<comment type="caution">
    <text evidence="1">The sequence shown here is derived from an EMBL/GenBank/DDBJ whole genome shotgun (WGS) entry which is preliminary data.</text>
</comment>
<gene>
    <name evidence="1" type="ORF">O6P43_024999</name>
</gene>
<accession>A0AAD7L7Y0</accession>
<sequence length="179" mass="20306">MDNMEARIIRLDSSLQEYKASMNSSFQKLKLGMKSKFQALMGAIDSLAETVMEVHDQRSEAKLQTICEKLTHSQQSIVEENQNLALANPSTFKWMNDCDNGTLKLSTIDSKRDLVTVLKLLAMEQLYPPNISEQLGQADPIFKKMKDLVDESQLVWRLIFHQLSSNLSRPSLAPSSSNW</sequence>
<dbReference type="AlphaFoldDB" id="A0AAD7L7Y0"/>
<keyword evidence="2" id="KW-1185">Reference proteome</keyword>
<organism evidence="1 2">
    <name type="scientific">Quillaja saponaria</name>
    <name type="common">Soap bark tree</name>
    <dbReference type="NCBI Taxonomy" id="32244"/>
    <lineage>
        <taxon>Eukaryota</taxon>
        <taxon>Viridiplantae</taxon>
        <taxon>Streptophyta</taxon>
        <taxon>Embryophyta</taxon>
        <taxon>Tracheophyta</taxon>
        <taxon>Spermatophyta</taxon>
        <taxon>Magnoliopsida</taxon>
        <taxon>eudicotyledons</taxon>
        <taxon>Gunneridae</taxon>
        <taxon>Pentapetalae</taxon>
        <taxon>rosids</taxon>
        <taxon>fabids</taxon>
        <taxon>Fabales</taxon>
        <taxon>Quillajaceae</taxon>
        <taxon>Quillaja</taxon>
    </lineage>
</organism>
<dbReference type="EMBL" id="JARAOO010000010">
    <property type="protein sequence ID" value="KAJ7953271.1"/>
    <property type="molecule type" value="Genomic_DNA"/>
</dbReference>
<dbReference type="Proteomes" id="UP001163823">
    <property type="component" value="Chromosome 10"/>
</dbReference>
<protein>
    <submittedName>
        <fullName evidence="1">Uncharacterized protein</fullName>
    </submittedName>
</protein>
<evidence type="ECO:0000313" key="1">
    <source>
        <dbReference type="EMBL" id="KAJ7953271.1"/>
    </source>
</evidence>
<dbReference type="KEGG" id="qsa:O6P43_024999"/>
<name>A0AAD7L7Y0_QUISA</name>
<reference evidence="1" key="1">
    <citation type="journal article" date="2023" name="Science">
        <title>Elucidation of the pathway for biosynthesis of saponin adjuvants from the soapbark tree.</title>
        <authorList>
            <person name="Reed J."/>
            <person name="Orme A."/>
            <person name="El-Demerdash A."/>
            <person name="Owen C."/>
            <person name="Martin L.B.B."/>
            <person name="Misra R.C."/>
            <person name="Kikuchi S."/>
            <person name="Rejzek M."/>
            <person name="Martin A.C."/>
            <person name="Harkess A."/>
            <person name="Leebens-Mack J."/>
            <person name="Louveau T."/>
            <person name="Stephenson M.J."/>
            <person name="Osbourn A."/>
        </authorList>
    </citation>
    <scope>NUCLEOTIDE SEQUENCE</scope>
    <source>
        <strain evidence="1">S10</strain>
    </source>
</reference>